<feature type="transmembrane region" description="Helical" evidence="6">
    <location>
        <begin position="153"/>
        <end position="173"/>
    </location>
</feature>
<evidence type="ECO:0000256" key="6">
    <source>
        <dbReference type="SAM" id="Phobius"/>
    </source>
</evidence>
<comment type="subcellular location">
    <subcellularLocation>
        <location evidence="1">Cell membrane</location>
        <topology evidence="1">Multi-pass membrane protein</topology>
    </subcellularLocation>
</comment>
<sequence length="288" mass="30937">MLKKHIIKELRDWKLYIGISLGCIISAVAIGIFLAPNSVASGGVTGASMVINSFLPMLPVGKLSILLNIPIFILCLIVLGPSFGVKSLYATFFLGFSIDYFSLVTTPTHDIFLASVFGGVILGLGLGMVIRFNATTGGTDLLAKIGHKLIPSFSIGQILLVIDVIVLISAAIVFDSVEIGLYAAISLFITTNVIDAVILGIDFSRAAYIVSSKSDQIAQEILTTLDRGVTGLSGKGMYSGDDKMVLLCVLRKRDIPKLRQLVKRIDNNAFVFLSEVRDVIGEGFNPHE</sequence>
<evidence type="ECO:0000256" key="4">
    <source>
        <dbReference type="ARBA" id="ARBA00022989"/>
    </source>
</evidence>
<reference evidence="8 9" key="1">
    <citation type="submission" date="2019-02" db="EMBL/GenBank/DDBJ databases">
        <authorList>
            <person name="Fomenkov A."/>
            <person name="Dubinina G."/>
            <person name="Grabovich M."/>
            <person name="Vincze T."/>
            <person name="Roberts R.J."/>
        </authorList>
    </citation>
    <scope>NUCLEOTIDE SEQUENCE [LARGE SCALE GENOMIC DNA]</scope>
    <source>
        <strain evidence="8 9">P</strain>
    </source>
</reference>
<keyword evidence="4 6" id="KW-1133">Transmembrane helix</keyword>
<proteinExistence type="predicted"/>
<dbReference type="CDD" id="cd16380">
    <property type="entry name" value="YitT_C"/>
    <property type="match status" value="1"/>
</dbReference>
<feature type="domain" description="DUF2179" evidence="7">
    <location>
        <begin position="227"/>
        <end position="281"/>
    </location>
</feature>
<feature type="transmembrane region" description="Helical" evidence="6">
    <location>
        <begin position="15"/>
        <end position="34"/>
    </location>
</feature>
<dbReference type="PANTHER" id="PTHR33545:SF5">
    <property type="entry name" value="UPF0750 MEMBRANE PROTEIN YITT"/>
    <property type="match status" value="1"/>
</dbReference>
<dbReference type="EMBL" id="CP035807">
    <property type="protein sequence ID" value="QEN05931.1"/>
    <property type="molecule type" value="Genomic_DNA"/>
</dbReference>
<evidence type="ECO:0000256" key="5">
    <source>
        <dbReference type="ARBA" id="ARBA00023136"/>
    </source>
</evidence>
<feature type="transmembrane region" description="Helical" evidence="6">
    <location>
        <begin position="54"/>
        <end position="80"/>
    </location>
</feature>
<evidence type="ECO:0000313" key="9">
    <source>
        <dbReference type="Proteomes" id="UP000323824"/>
    </source>
</evidence>
<dbReference type="AlphaFoldDB" id="A0A5C1QEB7"/>
<dbReference type="InterPro" id="IPR019264">
    <property type="entry name" value="DUF2179"/>
</dbReference>
<feature type="transmembrane region" description="Helical" evidence="6">
    <location>
        <begin position="179"/>
        <end position="201"/>
    </location>
</feature>
<organism evidence="8 9">
    <name type="scientific">Thiospirochaeta perfilievii</name>
    <dbReference type="NCBI Taxonomy" id="252967"/>
    <lineage>
        <taxon>Bacteria</taxon>
        <taxon>Pseudomonadati</taxon>
        <taxon>Spirochaetota</taxon>
        <taxon>Spirochaetia</taxon>
        <taxon>Spirochaetales</taxon>
        <taxon>Spirochaetaceae</taxon>
        <taxon>Thiospirochaeta</taxon>
    </lineage>
</organism>
<dbReference type="PANTHER" id="PTHR33545">
    <property type="entry name" value="UPF0750 MEMBRANE PROTEIN YITT-RELATED"/>
    <property type="match status" value="1"/>
</dbReference>
<reference evidence="8 9" key="2">
    <citation type="submission" date="2019-09" db="EMBL/GenBank/DDBJ databases">
        <title>Complete Genome Sequence and Methylome Analysis of free living Spirochaetas.</title>
        <authorList>
            <person name="Leshcheva N."/>
            <person name="Mikheeva N."/>
        </authorList>
    </citation>
    <scope>NUCLEOTIDE SEQUENCE [LARGE SCALE GENOMIC DNA]</scope>
    <source>
        <strain evidence="8 9">P</strain>
    </source>
</reference>
<feature type="transmembrane region" description="Helical" evidence="6">
    <location>
        <begin position="111"/>
        <end position="132"/>
    </location>
</feature>
<dbReference type="PIRSF" id="PIRSF006483">
    <property type="entry name" value="Membrane_protein_YitT"/>
    <property type="match status" value="1"/>
</dbReference>
<dbReference type="KEGG" id="sper:EW093_14920"/>
<keyword evidence="2" id="KW-1003">Cell membrane</keyword>
<dbReference type="RefSeq" id="WP_149569165.1">
    <property type="nucleotide sequence ID" value="NZ_CP035807.1"/>
</dbReference>
<dbReference type="OrthoDB" id="3180973at2"/>
<dbReference type="InterPro" id="IPR051461">
    <property type="entry name" value="UPF0750_membrane"/>
</dbReference>
<dbReference type="Proteomes" id="UP000323824">
    <property type="component" value="Chromosome"/>
</dbReference>
<evidence type="ECO:0000313" key="8">
    <source>
        <dbReference type="EMBL" id="QEN05931.1"/>
    </source>
</evidence>
<evidence type="ECO:0000256" key="2">
    <source>
        <dbReference type="ARBA" id="ARBA00022475"/>
    </source>
</evidence>
<evidence type="ECO:0000259" key="7">
    <source>
        <dbReference type="Pfam" id="PF10035"/>
    </source>
</evidence>
<dbReference type="InterPro" id="IPR015867">
    <property type="entry name" value="N-reg_PII/ATP_PRibTrfase_C"/>
</dbReference>
<dbReference type="Pfam" id="PF10035">
    <property type="entry name" value="DUF2179"/>
    <property type="match status" value="1"/>
</dbReference>
<evidence type="ECO:0000256" key="1">
    <source>
        <dbReference type="ARBA" id="ARBA00004651"/>
    </source>
</evidence>
<keyword evidence="3 6" id="KW-0812">Transmembrane</keyword>
<dbReference type="Gene3D" id="3.30.70.120">
    <property type="match status" value="1"/>
</dbReference>
<keyword evidence="5 6" id="KW-0472">Membrane</keyword>
<dbReference type="Pfam" id="PF02588">
    <property type="entry name" value="YitT_membrane"/>
    <property type="match status" value="1"/>
</dbReference>
<accession>A0A5C1QEB7</accession>
<keyword evidence="9" id="KW-1185">Reference proteome</keyword>
<protein>
    <submittedName>
        <fullName evidence="8">YitT family protein</fullName>
    </submittedName>
</protein>
<dbReference type="InterPro" id="IPR003740">
    <property type="entry name" value="YitT"/>
</dbReference>
<evidence type="ECO:0000256" key="3">
    <source>
        <dbReference type="ARBA" id="ARBA00022692"/>
    </source>
</evidence>
<name>A0A5C1QEB7_9SPIO</name>
<gene>
    <name evidence="8" type="ORF">EW093_14920</name>
</gene>
<dbReference type="GO" id="GO:0005886">
    <property type="term" value="C:plasma membrane"/>
    <property type="evidence" value="ECO:0007669"/>
    <property type="project" value="UniProtKB-SubCell"/>
</dbReference>